<proteinExistence type="predicted"/>
<evidence type="ECO:0000313" key="1">
    <source>
        <dbReference type="EMBL" id="QWS34402.1"/>
    </source>
</evidence>
<reference evidence="1" key="1">
    <citation type="submission" date="2021-06" db="EMBL/GenBank/DDBJ databases">
        <authorList>
            <person name="Ellington A.J."/>
            <person name="Bryan N.C."/>
            <person name="Christner B.C."/>
            <person name="Reisch C.R."/>
        </authorList>
    </citation>
    <scope>NUCLEOTIDE SEQUENCE</scope>
    <source>
        <strain evidence="1">L6-1</strain>
    </source>
</reference>
<organism evidence="1 2">
    <name type="scientific">Curtobacterium aetherium</name>
    <dbReference type="NCBI Taxonomy" id="2841594"/>
    <lineage>
        <taxon>Bacteria</taxon>
        <taxon>Bacillati</taxon>
        <taxon>Actinomycetota</taxon>
        <taxon>Actinomycetes</taxon>
        <taxon>Micrococcales</taxon>
        <taxon>Microbacteriaceae</taxon>
        <taxon>Curtobacterium</taxon>
    </lineage>
</organism>
<name>A0ACD1E6T0_9MICO</name>
<sequence>MDSQTLSPPDPFIRYSHEIAAAVTVPAAARALVGASALTTAEAAAVTTACGALSTRIALLRFLAVPGAADPGAVRGHDPFTEPMPPALLGRGPMPDRDRVRLAGDRCVEAWRTWIADAGSGQSPVGVAGALSLAAWCSWALGSELRASTRARYALDLAADDPLATLVLRACRARRRAAWRG</sequence>
<keyword evidence="2" id="KW-1185">Reference proteome</keyword>
<protein>
    <submittedName>
        <fullName evidence="1">Uncharacterized protein</fullName>
    </submittedName>
</protein>
<accession>A0ACD1E6T0</accession>
<dbReference type="Proteomes" id="UP000681794">
    <property type="component" value="Chromosome"/>
</dbReference>
<dbReference type="EMBL" id="CP076544">
    <property type="protein sequence ID" value="QWS34402.1"/>
    <property type="molecule type" value="Genomic_DNA"/>
</dbReference>
<evidence type="ECO:0000313" key="2">
    <source>
        <dbReference type="Proteomes" id="UP000681794"/>
    </source>
</evidence>
<gene>
    <name evidence="1" type="ORF">KM842_04340</name>
</gene>